<protein>
    <submittedName>
        <fullName evidence="1">Uncharacterized protein</fullName>
    </submittedName>
</protein>
<dbReference type="EMBL" id="LR792684">
    <property type="protein sequence ID" value="CAB3393825.1"/>
    <property type="molecule type" value="Genomic_DNA"/>
</dbReference>
<organism evidence="1 2">
    <name type="scientific">Kyrpidia spormannii</name>
    <dbReference type="NCBI Taxonomy" id="2055160"/>
    <lineage>
        <taxon>Bacteria</taxon>
        <taxon>Bacillati</taxon>
        <taxon>Bacillota</taxon>
        <taxon>Bacilli</taxon>
        <taxon>Bacillales</taxon>
        <taxon>Alicyclobacillaceae</taxon>
        <taxon>Kyrpidia</taxon>
    </lineage>
</organism>
<reference evidence="1" key="1">
    <citation type="submission" date="2020-04" db="EMBL/GenBank/DDBJ databases">
        <authorList>
            <person name="Hogendoorn C."/>
        </authorList>
    </citation>
    <scope>NUCLEOTIDE SEQUENCE</scope>
    <source>
        <strain evidence="1">FAVT5</strain>
    </source>
</reference>
<keyword evidence="2" id="KW-1185">Reference proteome</keyword>
<accession>A0ACA8ZB14</accession>
<proteinExistence type="predicted"/>
<evidence type="ECO:0000313" key="2">
    <source>
        <dbReference type="Proteomes" id="UP000501793"/>
    </source>
</evidence>
<gene>
    <name evidence="1" type="ORF">FAVT5_2575</name>
</gene>
<sequence>MSWPRSVDWSPRISEGFWRNLGQTHIIGLPLALHSFPETKREGEEHCRQHRRKNWKSYRTLTRIGTMKSGSSVRSLQPCVRKPDNRILP</sequence>
<evidence type="ECO:0000313" key="1">
    <source>
        <dbReference type="EMBL" id="CAB3393825.1"/>
    </source>
</evidence>
<name>A0ACA8ZB14_9BACL</name>
<dbReference type="Proteomes" id="UP000501793">
    <property type="component" value="Chromosome"/>
</dbReference>